<dbReference type="EMBL" id="QFWV02000001">
    <property type="protein sequence ID" value="RKF08448.1"/>
    <property type="molecule type" value="Genomic_DNA"/>
</dbReference>
<reference evidence="1 2" key="1">
    <citation type="journal article" date="2018" name="Int. J. Syst. Bacteriol.">
        <title>Oceaniradius stylonemae gen. nov., sp. nov., isolated from a red alga, Stylonema cornu-cervi.</title>
        <authorList>
            <person name="Jeong S."/>
        </authorList>
    </citation>
    <scope>NUCLEOTIDE SEQUENCE [LARGE SCALE GENOMIC DNA]</scope>
    <source>
        <strain evidence="1 2">StC1</strain>
    </source>
</reference>
<evidence type="ECO:0000313" key="1">
    <source>
        <dbReference type="EMBL" id="RKF08448.1"/>
    </source>
</evidence>
<proteinExistence type="predicted"/>
<name>A0A3A8AGG2_9HYPH</name>
<gene>
    <name evidence="1" type="ORF">DEM25_000095</name>
</gene>
<sequence>MIDALAIAGLNERELDVFEKLLRKKEAVYKLRNPIAHWVLGHSDSYPELLIATDAKEYIRFDAKWRSVTNKMSAGEGTPSDLDEALLRLLNSSQAYDLEELNRISGQIADTAKLFVEFNFLLGVRIRDNDRKWHAEKFARLSQMLG</sequence>
<protein>
    <submittedName>
        <fullName evidence="1">Uncharacterized protein</fullName>
    </submittedName>
</protein>
<keyword evidence="2" id="KW-1185">Reference proteome</keyword>
<comment type="caution">
    <text evidence="1">The sequence shown here is derived from an EMBL/GenBank/DDBJ whole genome shotgun (WGS) entry which is preliminary data.</text>
</comment>
<evidence type="ECO:0000313" key="2">
    <source>
        <dbReference type="Proteomes" id="UP000246132"/>
    </source>
</evidence>
<dbReference type="Proteomes" id="UP000246132">
    <property type="component" value="Unassembled WGS sequence"/>
</dbReference>
<accession>A0A3A8AGG2</accession>
<dbReference type="AlphaFoldDB" id="A0A3A8AGG2"/>
<organism evidence="1 2">
    <name type="scientific">Oceaniradius stylonematis</name>
    <dbReference type="NCBI Taxonomy" id="2184161"/>
    <lineage>
        <taxon>Bacteria</taxon>
        <taxon>Pseudomonadati</taxon>
        <taxon>Pseudomonadota</taxon>
        <taxon>Alphaproteobacteria</taxon>
        <taxon>Hyphomicrobiales</taxon>
        <taxon>Ahrensiaceae</taxon>
        <taxon>Oceaniradius</taxon>
    </lineage>
</organism>